<evidence type="ECO:0000313" key="1">
    <source>
        <dbReference type="EMBL" id="KAJ8130647.1"/>
    </source>
</evidence>
<evidence type="ECO:0000313" key="2">
    <source>
        <dbReference type="Proteomes" id="UP001153332"/>
    </source>
</evidence>
<protein>
    <submittedName>
        <fullName evidence="1">Uncharacterized protein</fullName>
    </submittedName>
</protein>
<dbReference type="Proteomes" id="UP001153332">
    <property type="component" value="Unassembled WGS sequence"/>
</dbReference>
<reference evidence="1" key="1">
    <citation type="submission" date="2022-12" db="EMBL/GenBank/DDBJ databases">
        <title>Genome Sequence of Lasiodiplodia mahajangana.</title>
        <authorList>
            <person name="Buettner E."/>
        </authorList>
    </citation>
    <scope>NUCLEOTIDE SEQUENCE</scope>
    <source>
        <strain evidence="1">VT137</strain>
    </source>
</reference>
<accession>A0ACC2JTQ6</accession>
<comment type="caution">
    <text evidence="1">The sequence shown here is derived from an EMBL/GenBank/DDBJ whole genome shotgun (WGS) entry which is preliminary data.</text>
</comment>
<proteinExistence type="predicted"/>
<sequence>MSWAIDGTTAEAKDILAFEAAIAEAKKQNILMFCSTSDHGSISSDNYWPAKSNECIRIGAATALGDKCTWVPDQYDYLLPGKHIPFKWQRQDGVSSWYETGSSLSTALGAGLAGLLLYCDRAVHPESGVGSQGSAALRNPLYTKSSMTNIFRNLAAVSKDHKFLRADIWLDRKFRNYVRENDGNAGPEDVAKKLSELQWSDESKKALRRLLAEMTSQDAA</sequence>
<gene>
    <name evidence="1" type="ORF">O1611_g2983</name>
</gene>
<dbReference type="EMBL" id="JAPUUL010000453">
    <property type="protein sequence ID" value="KAJ8130647.1"/>
    <property type="molecule type" value="Genomic_DNA"/>
</dbReference>
<organism evidence="1 2">
    <name type="scientific">Lasiodiplodia mahajangana</name>
    <dbReference type="NCBI Taxonomy" id="1108764"/>
    <lineage>
        <taxon>Eukaryota</taxon>
        <taxon>Fungi</taxon>
        <taxon>Dikarya</taxon>
        <taxon>Ascomycota</taxon>
        <taxon>Pezizomycotina</taxon>
        <taxon>Dothideomycetes</taxon>
        <taxon>Dothideomycetes incertae sedis</taxon>
        <taxon>Botryosphaeriales</taxon>
        <taxon>Botryosphaeriaceae</taxon>
        <taxon>Lasiodiplodia</taxon>
    </lineage>
</organism>
<keyword evidence="2" id="KW-1185">Reference proteome</keyword>
<name>A0ACC2JTQ6_9PEZI</name>